<organism evidence="1 3">
    <name type="scientific">Acetivibrio saccincola</name>
    <dbReference type="NCBI Taxonomy" id="1677857"/>
    <lineage>
        <taxon>Bacteria</taxon>
        <taxon>Bacillati</taxon>
        <taxon>Bacillota</taxon>
        <taxon>Clostridia</taxon>
        <taxon>Eubacteriales</taxon>
        <taxon>Oscillospiraceae</taxon>
        <taxon>Acetivibrio</taxon>
    </lineage>
</organism>
<keyword evidence="3" id="KW-1185">Reference proteome</keyword>
<reference evidence="1 3" key="1">
    <citation type="submission" date="2017-12" db="EMBL/GenBank/DDBJ databases">
        <title>Complete genome sequence of Herbivorax saccincola GGR1, a novel Cellulosome-producing hydrolytic bacterium in a thermophilic biogas plant, established by Illumina and Nanopore MinION sequencing.</title>
        <authorList>
            <person name="Pechtl A."/>
            <person name="Ruckert C."/>
            <person name="Koeck D.E."/>
            <person name="Maus I."/>
            <person name="Winkler A."/>
            <person name="Kalinowski J."/>
            <person name="Puhler A."/>
            <person name="Schwarz W.W."/>
            <person name="Zverlov V.V."/>
            <person name="Schluter A."/>
            <person name="Liebl W."/>
        </authorList>
    </citation>
    <scope>NUCLEOTIDE SEQUENCE [LARGE SCALE GENOMIC DNA]</scope>
    <source>
        <strain evidence="1">GGR1</strain>
        <strain evidence="3">SR1</strain>
    </source>
</reference>
<dbReference type="EMBL" id="CP025197">
    <property type="protein sequence ID" value="AUG56754.1"/>
    <property type="molecule type" value="Genomic_DNA"/>
</dbReference>
<dbReference type="NCBIfam" id="NF033691">
    <property type="entry name" value="immunity_MafI"/>
    <property type="match status" value="1"/>
</dbReference>
<evidence type="ECO:0008006" key="5">
    <source>
        <dbReference type="Google" id="ProtNLM"/>
    </source>
</evidence>
<proteinExistence type="predicted"/>
<accession>A0A2K9E9Q5</accession>
<sequence>MDFNKILVIAKRNNLPHNDIETIREYLEHREWGIAFEQLCSAIEDEEIVITEDDYALIEEIGNIMNMDKKLWRCLKHKK</sequence>
<dbReference type="Proteomes" id="UP000233534">
    <property type="component" value="Chromosome"/>
</dbReference>
<protein>
    <recommendedName>
        <fullName evidence="5">MafI family immunity protein</fullName>
    </recommendedName>
</protein>
<dbReference type="OrthoDB" id="2885344at2"/>
<reference evidence="2 4" key="2">
    <citation type="journal article" date="2018" name="Syst. Appl. Microbiol.">
        <title>Characterization and high-quality draft genome sequence of Herbivorax saccincola A7, an anaerobic, alkaliphilic, thermophilic, cellulolytic, and xylanolytic bacterium.</title>
        <authorList>
            <person name="Aikawa S."/>
            <person name="Baramee S."/>
            <person name="Sermsathanaswadi J."/>
            <person name="Thianheng P."/>
            <person name="Tachaapaikoon C."/>
            <person name="Shikata A."/>
            <person name="Waeonukul R."/>
            <person name="Pason P."/>
            <person name="Ratanakhanokchai K."/>
            <person name="Kosugi A."/>
        </authorList>
    </citation>
    <scope>NUCLEOTIDE SEQUENCE [LARGE SCALE GENOMIC DNA]</scope>
    <source>
        <strain evidence="2 4">A7</strain>
    </source>
</reference>
<dbReference type="Proteomes" id="UP000239720">
    <property type="component" value="Unassembled WGS sequence"/>
</dbReference>
<dbReference type="KEGG" id="hsc:HVS_04060"/>
<gene>
    <name evidence="2" type="ORF">B9R14_08675</name>
    <name evidence="1" type="ORF">HVS_04060</name>
</gene>
<dbReference type="AlphaFoldDB" id="A0A2K9E9Q5"/>
<dbReference type="RefSeq" id="WP_101299474.1">
    <property type="nucleotide sequence ID" value="NZ_CP025197.1"/>
</dbReference>
<dbReference type="InterPro" id="IPR047880">
    <property type="entry name" value="MafI-like"/>
</dbReference>
<evidence type="ECO:0000313" key="2">
    <source>
        <dbReference type="EMBL" id="PQQ66809.1"/>
    </source>
</evidence>
<dbReference type="EMBL" id="NEMB01000003">
    <property type="protein sequence ID" value="PQQ66809.1"/>
    <property type="molecule type" value="Genomic_DNA"/>
</dbReference>
<name>A0A2K9E9Q5_9FIRM</name>
<evidence type="ECO:0000313" key="1">
    <source>
        <dbReference type="EMBL" id="AUG56754.1"/>
    </source>
</evidence>
<evidence type="ECO:0000313" key="4">
    <source>
        <dbReference type="Proteomes" id="UP000239720"/>
    </source>
</evidence>
<evidence type="ECO:0000313" key="3">
    <source>
        <dbReference type="Proteomes" id="UP000233534"/>
    </source>
</evidence>